<dbReference type="RefSeq" id="WP_131504002.1">
    <property type="nucleotide sequence ID" value="NZ_JASBQV010000012.1"/>
</dbReference>
<gene>
    <name evidence="1" type="ORF">QK289_08975</name>
</gene>
<proteinExistence type="predicted"/>
<evidence type="ECO:0008006" key="3">
    <source>
        <dbReference type="Google" id="ProtNLM"/>
    </source>
</evidence>
<evidence type="ECO:0000313" key="2">
    <source>
        <dbReference type="Proteomes" id="UP001243286"/>
    </source>
</evidence>
<sequence>MISKSKERSVVTLTADQIISTTAVSRSFKQTREKAQEVPLFVTNAQGEIDTVVVGFHQFEEMSEMIIKQAALIEEFELLSRLRDAENSPETFIDADDVFASLSID</sequence>
<keyword evidence="2" id="KW-1185">Reference proteome</keyword>
<name>A0ABT6R4D4_9BACL</name>
<protein>
    <recommendedName>
        <fullName evidence="3">Type II toxin-antitoxin system Phd/YefM family antitoxin</fullName>
    </recommendedName>
</protein>
<accession>A0ABT6R4D4</accession>
<reference evidence="1 2" key="1">
    <citation type="submission" date="2023-04" db="EMBL/GenBank/DDBJ databases">
        <title>Antarctic isolates genomes.</title>
        <authorList>
            <person name="Dimov S.G."/>
        </authorList>
    </citation>
    <scope>NUCLEOTIDE SEQUENCE [LARGE SCALE GENOMIC DNA]</scope>
    <source>
        <strain evidence="1 2">AL19</strain>
    </source>
</reference>
<evidence type="ECO:0000313" key="1">
    <source>
        <dbReference type="EMBL" id="MDI3235136.1"/>
    </source>
</evidence>
<dbReference type="EMBL" id="JASBQV010000012">
    <property type="protein sequence ID" value="MDI3235136.1"/>
    <property type="molecule type" value="Genomic_DNA"/>
</dbReference>
<dbReference type="Proteomes" id="UP001243286">
    <property type="component" value="Unassembled WGS sequence"/>
</dbReference>
<organism evidence="1 2">
    <name type="scientific">Exiguobacterium antarcticum</name>
    <dbReference type="NCBI Taxonomy" id="132920"/>
    <lineage>
        <taxon>Bacteria</taxon>
        <taxon>Bacillati</taxon>
        <taxon>Bacillota</taxon>
        <taxon>Bacilli</taxon>
        <taxon>Bacillales</taxon>
        <taxon>Bacillales Family XII. Incertae Sedis</taxon>
        <taxon>Exiguobacterium</taxon>
    </lineage>
</organism>
<comment type="caution">
    <text evidence="1">The sequence shown here is derived from an EMBL/GenBank/DDBJ whole genome shotgun (WGS) entry which is preliminary data.</text>
</comment>